<feature type="region of interest" description="Disordered" evidence="1">
    <location>
        <begin position="1073"/>
        <end position="1095"/>
    </location>
</feature>
<accession>A0A9E2BHF0</accession>
<name>A0A9E2BHF0_PSYF1</name>
<feature type="region of interest" description="Disordered" evidence="1">
    <location>
        <begin position="1"/>
        <end position="44"/>
    </location>
</feature>
<organism evidence="2 3">
    <name type="scientific">Psychracetigena formicireducens</name>
    <dbReference type="NCBI Taxonomy" id="2986056"/>
    <lineage>
        <taxon>Bacteria</taxon>
        <taxon>Bacillati</taxon>
        <taxon>Candidatus Lithacetigenota</taxon>
        <taxon>Candidatus Psychracetigena</taxon>
    </lineage>
</organism>
<sequence>MKFDPSSAFDPDTIIDTEFDSSSAFDPDSIVEEPPRRKSNWEDPDMSLGKAVKYNLLETEAAANLILGTPGEVGGALYKGYSDLANTILGSEKPAVETQKAFDKFAETPLGKAILNPLTTLIGNEEEVKGTLIHGIFNKLGETIQGQAEKIEDENTRAGLIHGLELALSVVGYKGAKGDLKLPKDPFKEPPPAMSDILNDYDSYKANQPKPQLTKQDELPFTNEITDSPRAPVSALPEDYYQPELKFQDDLPFTNEAIAQPPKFSPLVDQPSPTKQDELNLANRRQPDRQPDLFEPEAHEALLQKEATSIDSSIEKYKFSPKVQEALDLAEIKLGKDGRPLASSPERVIQQLRQQPKQDFLNLQLPKQNKQVNQDIAKTVDDIIEEAPLEPALQKKPIEDLSNDLTKEEWTKEFLRRHPERDLEAADFAFQRLQPEKAYEISLGKAADDFFKIGFGTFFTRLGNISESLLQKSIKYEQTLLQRPHELYNKIDTIFDEISNFPKKLQDDLELAFKKRDMDAIYKAFAYAGKPNLFKVFEDTILKTIKDLGKEAGPGEAGVLKGLKEDFFLPLMVKDYNGLLKAMGRDADIPKVERALKDAEVAAYQKGQRFGEIERTQVLNKFVRGYPKPDSHKASYRKERKFDDIPDELLPFYYPTRDTLHMYIKNIVEDIETFKFLGRNNIKKGEDGNISLNDSIGAHIDTLLKEKNIHPDKVTELRDLYTARFIGGNRSPHKAVQTLKNIASGTQLSGFASTAIQMGDFIPMSMLSQPEMINGIKGALKATVYRLQGRTRINPVEMGLVDHFMNTEIQRYVGKGIGDKFANVSAALADAALKINFFKHADIGMKSLGLNTYLYGAEYQLATPKGRRLFSDDWKGRYGKELPQLMKELKEGKVTPLTVNYAFSQLAKTQAISKGNWTIWSLNHPNSRIFTTLKTFAINQLQMFQSEGIRKIEKGNVKDGVKSLAKVATALVLAGASATEITNYLRGREDSSDKLHKAGLAMLKTIGLQERTVEKAKQGRVGQAFKEYVAPPLEMFDRPLAAALEDLRGEESDKSYVDLLPYGREVRAHWLGGKEQWEEQQKKNQRAEQREARRN</sequence>
<evidence type="ECO:0000256" key="1">
    <source>
        <dbReference type="SAM" id="MobiDB-lite"/>
    </source>
</evidence>
<gene>
    <name evidence="2" type="ORF">DDT42_01486</name>
</gene>
<feature type="region of interest" description="Disordered" evidence="1">
    <location>
        <begin position="261"/>
        <end position="291"/>
    </location>
</feature>
<proteinExistence type="predicted"/>
<comment type="caution">
    <text evidence="2">The sequence shown here is derived from an EMBL/GenBank/DDBJ whole genome shotgun (WGS) entry which is preliminary data.</text>
</comment>
<protein>
    <submittedName>
        <fullName evidence="2">Uncharacterized protein</fullName>
    </submittedName>
</protein>
<evidence type="ECO:0000313" key="2">
    <source>
        <dbReference type="EMBL" id="MBT9145613.1"/>
    </source>
</evidence>
<dbReference type="Proteomes" id="UP000811545">
    <property type="component" value="Unassembled WGS sequence"/>
</dbReference>
<feature type="compositionally biased region" description="Basic and acidic residues" evidence="1">
    <location>
        <begin position="1075"/>
        <end position="1095"/>
    </location>
</feature>
<dbReference type="AlphaFoldDB" id="A0A9E2BHF0"/>
<reference evidence="2 3" key="1">
    <citation type="journal article" date="2021" name="bioRxiv">
        <title>Unique metabolic strategies in Hadean analogues reveal hints for primordial physiology.</title>
        <authorList>
            <person name="Nobu M.K."/>
            <person name="Nakai R."/>
            <person name="Tamazawa S."/>
            <person name="Mori H."/>
            <person name="Toyoda A."/>
            <person name="Ijiri A."/>
            <person name="Suzuki S."/>
            <person name="Kurokawa K."/>
            <person name="Kamagata Y."/>
            <person name="Tamaki H."/>
        </authorList>
    </citation>
    <scope>NUCLEOTIDE SEQUENCE [LARGE SCALE GENOMIC DNA]</scope>
    <source>
        <strain evidence="2">BS525</strain>
    </source>
</reference>
<evidence type="ECO:0000313" key="3">
    <source>
        <dbReference type="Proteomes" id="UP000811545"/>
    </source>
</evidence>
<dbReference type="EMBL" id="QLTW01000128">
    <property type="protein sequence ID" value="MBT9145613.1"/>
    <property type="molecule type" value="Genomic_DNA"/>
</dbReference>